<organism evidence="7">
    <name type="scientific">Oppiella nova</name>
    <dbReference type="NCBI Taxonomy" id="334625"/>
    <lineage>
        <taxon>Eukaryota</taxon>
        <taxon>Metazoa</taxon>
        <taxon>Ecdysozoa</taxon>
        <taxon>Arthropoda</taxon>
        <taxon>Chelicerata</taxon>
        <taxon>Arachnida</taxon>
        <taxon>Acari</taxon>
        <taxon>Acariformes</taxon>
        <taxon>Sarcoptiformes</taxon>
        <taxon>Oribatida</taxon>
        <taxon>Brachypylina</taxon>
        <taxon>Oppioidea</taxon>
        <taxon>Oppiidae</taxon>
        <taxon>Oppiella</taxon>
    </lineage>
</organism>
<dbReference type="InterPro" id="IPR013087">
    <property type="entry name" value="Znf_C2H2_type"/>
</dbReference>
<evidence type="ECO:0000313" key="7">
    <source>
        <dbReference type="EMBL" id="CAD7642413.1"/>
    </source>
</evidence>
<name>A0A7R9LIK2_9ACAR</name>
<evidence type="ECO:0000256" key="3">
    <source>
        <dbReference type="ARBA" id="ARBA00022771"/>
    </source>
</evidence>
<keyword evidence="2" id="KW-0677">Repeat</keyword>
<dbReference type="OrthoDB" id="2802638at2759"/>
<dbReference type="PROSITE" id="PS00028">
    <property type="entry name" value="ZINC_FINGER_C2H2_1"/>
    <property type="match status" value="1"/>
</dbReference>
<dbReference type="PROSITE" id="PS50157">
    <property type="entry name" value="ZINC_FINGER_C2H2_2"/>
    <property type="match status" value="1"/>
</dbReference>
<evidence type="ECO:0000313" key="8">
    <source>
        <dbReference type="Proteomes" id="UP000728032"/>
    </source>
</evidence>
<keyword evidence="1" id="KW-0479">Metal-binding</keyword>
<feature type="domain" description="C2H2-type" evidence="6">
    <location>
        <begin position="157"/>
        <end position="186"/>
    </location>
</feature>
<keyword evidence="8" id="KW-1185">Reference proteome</keyword>
<dbReference type="SMART" id="SM00355">
    <property type="entry name" value="ZnF_C2H2"/>
    <property type="match status" value="3"/>
</dbReference>
<keyword evidence="3 5" id="KW-0863">Zinc-finger</keyword>
<dbReference type="Proteomes" id="UP000728032">
    <property type="component" value="Unassembled WGS sequence"/>
</dbReference>
<dbReference type="Gene3D" id="3.30.160.60">
    <property type="entry name" value="Classic Zinc Finger"/>
    <property type="match status" value="1"/>
</dbReference>
<dbReference type="AlphaFoldDB" id="A0A7R9LIK2"/>
<evidence type="ECO:0000256" key="5">
    <source>
        <dbReference type="PROSITE-ProRule" id="PRU00042"/>
    </source>
</evidence>
<accession>A0A7R9LIK2</accession>
<dbReference type="SUPFAM" id="SSF57667">
    <property type="entry name" value="beta-beta-alpha zinc fingers"/>
    <property type="match status" value="1"/>
</dbReference>
<evidence type="ECO:0000256" key="4">
    <source>
        <dbReference type="ARBA" id="ARBA00022833"/>
    </source>
</evidence>
<evidence type="ECO:0000256" key="1">
    <source>
        <dbReference type="ARBA" id="ARBA00022723"/>
    </source>
</evidence>
<sequence length="338" mass="39634">MAKYTTIICRVKGETILRLNHDFDGHDNNVFYYNDTTDDHKHPIDKHATHDHNRHHNEYELNLNHVKQEVMNPFEDPFSDCQQLLDSFDKNYSLVSETKPKDEMNGSVGDSYHRYLKITKSNGRQVFACKWRNCSYSALWRNAIANHIRNHMKYFPFVCEFAGCDKSFAISSNLNNHRKVHSGRHKTLNDTKHELMEMNAIQDNCRQNGSQTQKRKTSGNMMRNRDTICPQKESFVDKRDTNYGLNKSKTKTKTQKTSLKSLKRNDIKVETTDERSAEGVAKPSFVGIKSVEQYFTVSQRDGKTWRKCVFCDYVTPYPTSIIYHMRSQHFDDKNFVYI</sequence>
<dbReference type="Pfam" id="PF00096">
    <property type="entry name" value="zf-C2H2"/>
    <property type="match status" value="1"/>
</dbReference>
<dbReference type="EMBL" id="CAJPVJ010001081">
    <property type="protein sequence ID" value="CAG2164019.1"/>
    <property type="molecule type" value="Genomic_DNA"/>
</dbReference>
<protein>
    <recommendedName>
        <fullName evidence="6">C2H2-type domain-containing protein</fullName>
    </recommendedName>
</protein>
<evidence type="ECO:0000256" key="2">
    <source>
        <dbReference type="ARBA" id="ARBA00022737"/>
    </source>
</evidence>
<dbReference type="InterPro" id="IPR036236">
    <property type="entry name" value="Znf_C2H2_sf"/>
</dbReference>
<dbReference type="GO" id="GO:0008270">
    <property type="term" value="F:zinc ion binding"/>
    <property type="evidence" value="ECO:0007669"/>
    <property type="project" value="UniProtKB-KW"/>
</dbReference>
<evidence type="ECO:0000259" key="6">
    <source>
        <dbReference type="PROSITE" id="PS50157"/>
    </source>
</evidence>
<dbReference type="EMBL" id="OC915906">
    <property type="protein sequence ID" value="CAD7642413.1"/>
    <property type="molecule type" value="Genomic_DNA"/>
</dbReference>
<gene>
    <name evidence="7" type="ORF">ONB1V03_LOCUS3579</name>
</gene>
<reference evidence="7" key="1">
    <citation type="submission" date="2020-11" db="EMBL/GenBank/DDBJ databases">
        <authorList>
            <person name="Tran Van P."/>
        </authorList>
    </citation>
    <scope>NUCLEOTIDE SEQUENCE</scope>
</reference>
<dbReference type="FunFam" id="3.30.160.60:FF:000125">
    <property type="entry name" value="Putative zinc finger protein 143"/>
    <property type="match status" value="1"/>
</dbReference>
<proteinExistence type="predicted"/>
<keyword evidence="4" id="KW-0862">Zinc</keyword>